<dbReference type="RefSeq" id="WP_175544650.1">
    <property type="nucleotide sequence ID" value="NZ_FOAG01000001.1"/>
</dbReference>
<dbReference type="EMBL" id="FOAG01000001">
    <property type="protein sequence ID" value="SEK23470.1"/>
    <property type="molecule type" value="Genomic_DNA"/>
</dbReference>
<dbReference type="InterPro" id="IPR011250">
    <property type="entry name" value="OMP/PagP_B-barrel"/>
</dbReference>
<evidence type="ECO:0000313" key="7">
    <source>
        <dbReference type="EMBL" id="SEK23470.1"/>
    </source>
</evidence>
<dbReference type="GO" id="GO:0016020">
    <property type="term" value="C:membrane"/>
    <property type="evidence" value="ECO:0007669"/>
    <property type="project" value="UniProtKB-SubCell"/>
</dbReference>
<accession>A0A1H7FH65</accession>
<dbReference type="InterPro" id="IPR051692">
    <property type="entry name" value="OMP-like"/>
</dbReference>
<dbReference type="STRING" id="1287727.SAMN05443999_10140"/>
<dbReference type="SUPFAM" id="SSF56925">
    <property type="entry name" value="OMPA-like"/>
    <property type="match status" value="1"/>
</dbReference>
<dbReference type="PANTHER" id="PTHR34001">
    <property type="entry name" value="BLL7405 PROTEIN"/>
    <property type="match status" value="1"/>
</dbReference>
<evidence type="ECO:0000256" key="5">
    <source>
        <dbReference type="SAM" id="SignalP"/>
    </source>
</evidence>
<feature type="signal peptide" evidence="5">
    <location>
        <begin position="1"/>
        <end position="21"/>
    </location>
</feature>
<comment type="subcellular location">
    <subcellularLocation>
        <location evidence="1">Membrane</location>
    </subcellularLocation>
</comment>
<keyword evidence="3" id="KW-0472">Membrane</keyword>
<evidence type="ECO:0000256" key="3">
    <source>
        <dbReference type="ARBA" id="ARBA00023136"/>
    </source>
</evidence>
<keyword evidence="8" id="KW-1185">Reference proteome</keyword>
<protein>
    <submittedName>
        <fullName evidence="7">Outer membrane immunogenic protein</fullName>
    </submittedName>
</protein>
<name>A0A1H7FH65_9RHOB</name>
<keyword evidence="2 5" id="KW-0732">Signal</keyword>
<feature type="domain" description="Outer membrane protein beta-barrel" evidence="6">
    <location>
        <begin position="9"/>
        <end position="220"/>
    </location>
</feature>
<evidence type="ECO:0000256" key="4">
    <source>
        <dbReference type="ARBA" id="ARBA00038306"/>
    </source>
</evidence>
<evidence type="ECO:0000259" key="6">
    <source>
        <dbReference type="Pfam" id="PF13505"/>
    </source>
</evidence>
<reference evidence="7 8" key="1">
    <citation type="submission" date="2016-10" db="EMBL/GenBank/DDBJ databases">
        <authorList>
            <person name="de Groot N.N."/>
        </authorList>
    </citation>
    <scope>NUCLEOTIDE SEQUENCE [LARGE SCALE GENOMIC DNA]</scope>
    <source>
        <strain evidence="7 8">DSM 100674</strain>
    </source>
</reference>
<dbReference type="InterPro" id="IPR027385">
    <property type="entry name" value="Beta-barrel_OMP"/>
</dbReference>
<evidence type="ECO:0000313" key="8">
    <source>
        <dbReference type="Proteomes" id="UP000199582"/>
    </source>
</evidence>
<organism evidence="7 8">
    <name type="scientific">Roseovarius azorensis</name>
    <dbReference type="NCBI Taxonomy" id="1287727"/>
    <lineage>
        <taxon>Bacteria</taxon>
        <taxon>Pseudomonadati</taxon>
        <taxon>Pseudomonadota</taxon>
        <taxon>Alphaproteobacteria</taxon>
        <taxon>Rhodobacterales</taxon>
        <taxon>Roseobacteraceae</taxon>
        <taxon>Roseovarius</taxon>
    </lineage>
</organism>
<proteinExistence type="inferred from homology"/>
<evidence type="ECO:0000256" key="2">
    <source>
        <dbReference type="ARBA" id="ARBA00022729"/>
    </source>
</evidence>
<dbReference type="AlphaFoldDB" id="A0A1H7FH65"/>
<comment type="similarity">
    <text evidence="4">Belongs to the Omp25/RopB family.</text>
</comment>
<sequence length="220" mass="22746">MSFVRPLIIAAAALCAPQVVAAQDWSGFYAGGTIGYTNHDARHSFPSVGAPSDDSSPDGAIYGGFVGYGVQNGQLVFGGEIDFEGSNASGSFVNNTGFTSAGRSELNWQGSIRAILGYATSLGSKPTLFYGTLGWAYGDFDFNGGPAGAGTAGGYSDELDGLTVGLGVDARLAAQTSVRFEYRYTDYGTASGDLAPGFPGVAMPVSVEQHAFRVGLRLDF</sequence>
<dbReference type="PANTHER" id="PTHR34001:SF3">
    <property type="entry name" value="BLL7405 PROTEIN"/>
    <property type="match status" value="1"/>
</dbReference>
<dbReference type="Gene3D" id="2.40.160.20">
    <property type="match status" value="1"/>
</dbReference>
<feature type="chain" id="PRO_5009299605" evidence="5">
    <location>
        <begin position="22"/>
        <end position="220"/>
    </location>
</feature>
<gene>
    <name evidence="7" type="ORF">SAMN05443999_10140</name>
</gene>
<dbReference type="Proteomes" id="UP000199582">
    <property type="component" value="Unassembled WGS sequence"/>
</dbReference>
<dbReference type="Pfam" id="PF13505">
    <property type="entry name" value="OMP_b-brl"/>
    <property type="match status" value="1"/>
</dbReference>
<evidence type="ECO:0000256" key="1">
    <source>
        <dbReference type="ARBA" id="ARBA00004370"/>
    </source>
</evidence>